<organism evidence="8 9">
    <name type="scientific">Paenibacillus sabuli</name>
    <dbReference type="NCBI Taxonomy" id="2772509"/>
    <lineage>
        <taxon>Bacteria</taxon>
        <taxon>Bacillati</taxon>
        <taxon>Bacillota</taxon>
        <taxon>Bacilli</taxon>
        <taxon>Bacillales</taxon>
        <taxon>Paenibacillaceae</taxon>
        <taxon>Paenibacillus</taxon>
    </lineage>
</organism>
<keyword evidence="9" id="KW-1185">Reference proteome</keyword>
<keyword evidence="1" id="KW-1003">Cell membrane</keyword>
<evidence type="ECO:0000256" key="3">
    <source>
        <dbReference type="ARBA" id="ARBA00023136"/>
    </source>
</evidence>
<feature type="signal peptide" evidence="7">
    <location>
        <begin position="1"/>
        <end position="24"/>
    </location>
</feature>
<name>A0A927BS30_9BACL</name>
<evidence type="ECO:0000313" key="9">
    <source>
        <dbReference type="Proteomes" id="UP000621560"/>
    </source>
</evidence>
<feature type="compositionally biased region" description="Low complexity" evidence="6">
    <location>
        <begin position="39"/>
        <end position="63"/>
    </location>
</feature>
<dbReference type="InterPro" id="IPR050490">
    <property type="entry name" value="Bact_solute-bd_prot1"/>
</dbReference>
<keyword evidence="3" id="KW-0472">Membrane</keyword>
<dbReference type="EMBL" id="JACXIZ010000012">
    <property type="protein sequence ID" value="MBD2844881.1"/>
    <property type="molecule type" value="Genomic_DNA"/>
</dbReference>
<evidence type="ECO:0000256" key="6">
    <source>
        <dbReference type="SAM" id="MobiDB-lite"/>
    </source>
</evidence>
<accession>A0A927BS30</accession>
<reference evidence="8" key="1">
    <citation type="submission" date="2020-09" db="EMBL/GenBank/DDBJ databases">
        <title>A novel bacterium of genus Paenibacillus, isolated from South China Sea.</title>
        <authorList>
            <person name="Huang H."/>
            <person name="Mo K."/>
            <person name="Hu Y."/>
        </authorList>
    </citation>
    <scope>NUCLEOTIDE SEQUENCE</scope>
    <source>
        <strain evidence="8">IB182496</strain>
    </source>
</reference>
<dbReference type="RefSeq" id="WP_190915944.1">
    <property type="nucleotide sequence ID" value="NZ_JACXIZ010000012.1"/>
</dbReference>
<dbReference type="Proteomes" id="UP000621560">
    <property type="component" value="Unassembled WGS sequence"/>
</dbReference>
<dbReference type="PROSITE" id="PS51257">
    <property type="entry name" value="PROKAR_LIPOPROTEIN"/>
    <property type="match status" value="1"/>
</dbReference>
<comment type="caution">
    <text evidence="8">The sequence shown here is derived from an EMBL/GenBank/DDBJ whole genome shotgun (WGS) entry which is preliminary data.</text>
</comment>
<dbReference type="CDD" id="cd13580">
    <property type="entry name" value="PBP2_AlgQ_like_1"/>
    <property type="match status" value="1"/>
</dbReference>
<evidence type="ECO:0000313" key="8">
    <source>
        <dbReference type="EMBL" id="MBD2844881.1"/>
    </source>
</evidence>
<protein>
    <submittedName>
        <fullName evidence="8">Extracellular solute-binding protein</fullName>
    </submittedName>
</protein>
<feature type="region of interest" description="Disordered" evidence="6">
    <location>
        <begin position="28"/>
        <end position="63"/>
    </location>
</feature>
<dbReference type="SUPFAM" id="SSF53850">
    <property type="entry name" value="Periplasmic binding protein-like II"/>
    <property type="match status" value="1"/>
</dbReference>
<dbReference type="InterPro" id="IPR006059">
    <property type="entry name" value="SBP"/>
</dbReference>
<keyword evidence="4" id="KW-0564">Palmitate</keyword>
<feature type="chain" id="PRO_5038592495" evidence="7">
    <location>
        <begin position="25"/>
        <end position="524"/>
    </location>
</feature>
<sequence>MSSKRFKKLLFPVLALLITLSLLAGCAGQNEEEPPAPSEPAASEGAANGATADTPAEPAAEEPFPISMMILTNNPETPEKDNAIQKAIEAHTNTKLNITWVPSDTYDEKTNLMMASGEMPMLMYVKSMKSSSILNAVKAGAFWEIGPHLANYPNLSQASEGILYNASIDGKVYAVYKHSAPAQVGVTYRKDWLDQLGLTEPTTPDEYYDMMKAFKEQDPDQDGQDNTYGMIYWKEDFLAMFRIAANWFGSPNIWGEDENGNLEPDFVTEAYMAALNFMKKLYDEQLMNQDFAVVAGSKANEMYLAGEGGSMFSSLNNPPAWEAAGKTEEGAVLDVFSTLDAGHGARARAGTGYLGVYMIPKKSVPEEADFKRVMKFLDQLNDKEVQDLLEYGVEGTHYNIEDGKAIIGDREMLQKDLLDYKQLQLKVVSNLTPEGGLPPLREKVEALKLSNEEVAVYNLAQPFDSDTYTRQGQQLDNMRYDMMVKYIMGHIDAAGYQAEVEKWMNAGGSKVIEELNAQYQQAKS</sequence>
<dbReference type="Pfam" id="PF01547">
    <property type="entry name" value="SBP_bac_1"/>
    <property type="match status" value="1"/>
</dbReference>
<keyword evidence="5" id="KW-0449">Lipoprotein</keyword>
<keyword evidence="2 7" id="KW-0732">Signal</keyword>
<evidence type="ECO:0000256" key="4">
    <source>
        <dbReference type="ARBA" id="ARBA00023139"/>
    </source>
</evidence>
<gene>
    <name evidence="8" type="ORF">IDH44_06725</name>
</gene>
<proteinExistence type="predicted"/>
<dbReference type="PANTHER" id="PTHR43649:SF33">
    <property type="entry name" value="POLYGALACTURONAN_RHAMNOGALACTURONAN-BINDING PROTEIN YTCQ"/>
    <property type="match status" value="1"/>
</dbReference>
<evidence type="ECO:0000256" key="2">
    <source>
        <dbReference type="ARBA" id="ARBA00022729"/>
    </source>
</evidence>
<evidence type="ECO:0000256" key="1">
    <source>
        <dbReference type="ARBA" id="ARBA00022475"/>
    </source>
</evidence>
<dbReference type="PANTHER" id="PTHR43649">
    <property type="entry name" value="ARABINOSE-BINDING PROTEIN-RELATED"/>
    <property type="match status" value="1"/>
</dbReference>
<dbReference type="Gene3D" id="3.40.190.10">
    <property type="entry name" value="Periplasmic binding protein-like II"/>
    <property type="match status" value="2"/>
</dbReference>
<dbReference type="AlphaFoldDB" id="A0A927BS30"/>
<evidence type="ECO:0000256" key="7">
    <source>
        <dbReference type="SAM" id="SignalP"/>
    </source>
</evidence>
<evidence type="ECO:0000256" key="5">
    <source>
        <dbReference type="ARBA" id="ARBA00023288"/>
    </source>
</evidence>